<protein>
    <submittedName>
        <fullName evidence="1">Uncharacterized protein</fullName>
    </submittedName>
</protein>
<organism evidence="1">
    <name type="scientific">Arundo donax</name>
    <name type="common">Giant reed</name>
    <name type="synonym">Donax arundinaceus</name>
    <dbReference type="NCBI Taxonomy" id="35708"/>
    <lineage>
        <taxon>Eukaryota</taxon>
        <taxon>Viridiplantae</taxon>
        <taxon>Streptophyta</taxon>
        <taxon>Embryophyta</taxon>
        <taxon>Tracheophyta</taxon>
        <taxon>Spermatophyta</taxon>
        <taxon>Magnoliopsida</taxon>
        <taxon>Liliopsida</taxon>
        <taxon>Poales</taxon>
        <taxon>Poaceae</taxon>
        <taxon>PACMAD clade</taxon>
        <taxon>Arundinoideae</taxon>
        <taxon>Arundineae</taxon>
        <taxon>Arundo</taxon>
    </lineage>
</organism>
<accession>A0A0A9BS27</accession>
<proteinExistence type="predicted"/>
<dbReference type="AlphaFoldDB" id="A0A0A9BS27"/>
<reference evidence="1" key="1">
    <citation type="submission" date="2014-09" db="EMBL/GenBank/DDBJ databases">
        <authorList>
            <person name="Magalhaes I.L.F."/>
            <person name="Oliveira U."/>
            <person name="Santos F.R."/>
            <person name="Vidigal T.H.D.A."/>
            <person name="Brescovit A.D."/>
            <person name="Santos A.J."/>
        </authorList>
    </citation>
    <scope>NUCLEOTIDE SEQUENCE</scope>
    <source>
        <tissue evidence="1">Shoot tissue taken approximately 20 cm above the soil surface</tissue>
    </source>
</reference>
<evidence type="ECO:0000313" key="1">
    <source>
        <dbReference type="EMBL" id="JAD63975.1"/>
    </source>
</evidence>
<sequence>MTGDMHLILLLHETLPTGIDIFLVSRMLVLDRLYLGMNSADNSTSQGLR</sequence>
<reference evidence="1" key="2">
    <citation type="journal article" date="2015" name="Data Brief">
        <title>Shoot transcriptome of the giant reed, Arundo donax.</title>
        <authorList>
            <person name="Barrero R.A."/>
            <person name="Guerrero F.D."/>
            <person name="Moolhuijzen P."/>
            <person name="Goolsby J.A."/>
            <person name="Tidwell J."/>
            <person name="Bellgard S.E."/>
            <person name="Bellgard M.I."/>
        </authorList>
    </citation>
    <scope>NUCLEOTIDE SEQUENCE</scope>
    <source>
        <tissue evidence="1">Shoot tissue taken approximately 20 cm above the soil surface</tissue>
    </source>
</reference>
<name>A0A0A9BS27_ARUDO</name>
<dbReference type="EMBL" id="GBRH01233920">
    <property type="protein sequence ID" value="JAD63975.1"/>
    <property type="molecule type" value="Transcribed_RNA"/>
</dbReference>